<feature type="compositionally biased region" description="Basic residues" evidence="5">
    <location>
        <begin position="569"/>
        <end position="578"/>
    </location>
</feature>
<dbReference type="GO" id="GO:0006357">
    <property type="term" value="P:regulation of transcription by RNA polymerase II"/>
    <property type="evidence" value="ECO:0007669"/>
    <property type="project" value="TreeGrafter"/>
</dbReference>
<keyword evidence="2 4" id="KW-0863">Zinc-finger</keyword>
<dbReference type="PANTHER" id="PTHR13793">
    <property type="entry name" value="PHD FINGER PROTEINS"/>
    <property type="match status" value="1"/>
</dbReference>
<feature type="region of interest" description="Disordered" evidence="5">
    <location>
        <begin position="112"/>
        <end position="145"/>
    </location>
</feature>
<dbReference type="GO" id="GO:0005634">
    <property type="term" value="C:nucleus"/>
    <property type="evidence" value="ECO:0007669"/>
    <property type="project" value="TreeGrafter"/>
</dbReference>
<feature type="compositionally biased region" description="Polar residues" evidence="5">
    <location>
        <begin position="490"/>
        <end position="507"/>
    </location>
</feature>
<feature type="compositionally biased region" description="Basic residues" evidence="5">
    <location>
        <begin position="652"/>
        <end position="667"/>
    </location>
</feature>
<organism evidence="7 8">
    <name type="scientific">Euplotes crassus</name>
    <dbReference type="NCBI Taxonomy" id="5936"/>
    <lineage>
        <taxon>Eukaryota</taxon>
        <taxon>Sar</taxon>
        <taxon>Alveolata</taxon>
        <taxon>Ciliophora</taxon>
        <taxon>Intramacronucleata</taxon>
        <taxon>Spirotrichea</taxon>
        <taxon>Hypotrichia</taxon>
        <taxon>Euplotida</taxon>
        <taxon>Euplotidae</taxon>
        <taxon>Moneuplotes</taxon>
    </lineage>
</organism>
<comment type="caution">
    <text evidence="7">The sequence shown here is derived from an EMBL/GenBank/DDBJ whole genome shotgun (WGS) entry which is preliminary data.</text>
</comment>
<protein>
    <recommendedName>
        <fullName evidence="6">PHD-type domain-containing protein</fullName>
    </recommendedName>
</protein>
<dbReference type="InterPro" id="IPR011011">
    <property type="entry name" value="Znf_FYVE_PHD"/>
</dbReference>
<keyword evidence="8" id="KW-1185">Reference proteome</keyword>
<feature type="compositionally biased region" description="Polar residues" evidence="5">
    <location>
        <begin position="116"/>
        <end position="145"/>
    </location>
</feature>
<dbReference type="CDD" id="cd15492">
    <property type="entry name" value="PHD_BRPF_JADE_like"/>
    <property type="match status" value="1"/>
</dbReference>
<reference evidence="7" key="1">
    <citation type="submission" date="2023-07" db="EMBL/GenBank/DDBJ databases">
        <authorList>
            <consortium name="AG Swart"/>
            <person name="Singh M."/>
            <person name="Singh A."/>
            <person name="Seah K."/>
            <person name="Emmerich C."/>
        </authorList>
    </citation>
    <scope>NUCLEOTIDE SEQUENCE</scope>
    <source>
        <strain evidence="7">DP1</strain>
    </source>
</reference>
<evidence type="ECO:0000256" key="4">
    <source>
        <dbReference type="PROSITE-ProRule" id="PRU00146"/>
    </source>
</evidence>
<dbReference type="InterPro" id="IPR001965">
    <property type="entry name" value="Znf_PHD"/>
</dbReference>
<evidence type="ECO:0000256" key="3">
    <source>
        <dbReference type="ARBA" id="ARBA00022833"/>
    </source>
</evidence>
<keyword evidence="1" id="KW-0479">Metal-binding</keyword>
<dbReference type="PROSITE" id="PS01359">
    <property type="entry name" value="ZF_PHD_1"/>
    <property type="match status" value="1"/>
</dbReference>
<dbReference type="EMBL" id="CAMPGE010028088">
    <property type="protein sequence ID" value="CAI2385642.1"/>
    <property type="molecule type" value="Genomic_DNA"/>
</dbReference>
<evidence type="ECO:0000313" key="8">
    <source>
        <dbReference type="Proteomes" id="UP001295684"/>
    </source>
</evidence>
<name>A0AAD2D975_EUPCR</name>
<dbReference type="InterPro" id="IPR019787">
    <property type="entry name" value="Znf_PHD-finger"/>
</dbReference>
<dbReference type="Proteomes" id="UP001295684">
    <property type="component" value="Unassembled WGS sequence"/>
</dbReference>
<dbReference type="InterPro" id="IPR019786">
    <property type="entry name" value="Zinc_finger_PHD-type_CS"/>
</dbReference>
<dbReference type="Pfam" id="PF13832">
    <property type="entry name" value="zf-HC5HC2H_2"/>
    <property type="match status" value="1"/>
</dbReference>
<feature type="region of interest" description="Disordered" evidence="5">
    <location>
        <begin position="558"/>
        <end position="616"/>
    </location>
</feature>
<feature type="compositionally biased region" description="Polar residues" evidence="5">
    <location>
        <begin position="579"/>
        <end position="591"/>
    </location>
</feature>
<dbReference type="PROSITE" id="PS50016">
    <property type="entry name" value="ZF_PHD_2"/>
    <property type="match status" value="1"/>
</dbReference>
<proteinExistence type="predicted"/>
<gene>
    <name evidence="7" type="ORF">ECRASSUSDP1_LOCUS27222</name>
</gene>
<feature type="domain" description="PHD-type" evidence="6">
    <location>
        <begin position="261"/>
        <end position="314"/>
    </location>
</feature>
<dbReference type="SMART" id="SM00249">
    <property type="entry name" value="PHD"/>
    <property type="match status" value="2"/>
</dbReference>
<feature type="region of interest" description="Disordered" evidence="5">
    <location>
        <begin position="472"/>
        <end position="515"/>
    </location>
</feature>
<dbReference type="GO" id="GO:0031491">
    <property type="term" value="F:nucleosome binding"/>
    <property type="evidence" value="ECO:0007669"/>
    <property type="project" value="TreeGrafter"/>
</dbReference>
<dbReference type="GO" id="GO:0042393">
    <property type="term" value="F:histone binding"/>
    <property type="evidence" value="ECO:0007669"/>
    <property type="project" value="TreeGrafter"/>
</dbReference>
<feature type="compositionally biased region" description="Polar residues" evidence="5">
    <location>
        <begin position="558"/>
        <end position="567"/>
    </location>
</feature>
<dbReference type="InterPro" id="IPR013083">
    <property type="entry name" value="Znf_RING/FYVE/PHD"/>
</dbReference>
<dbReference type="AlphaFoldDB" id="A0AAD2D975"/>
<evidence type="ECO:0000256" key="1">
    <source>
        <dbReference type="ARBA" id="ARBA00022723"/>
    </source>
</evidence>
<dbReference type="Pfam" id="PF13831">
    <property type="entry name" value="PHD_2"/>
    <property type="match status" value="1"/>
</dbReference>
<evidence type="ECO:0000259" key="6">
    <source>
        <dbReference type="PROSITE" id="PS50016"/>
    </source>
</evidence>
<evidence type="ECO:0000256" key="5">
    <source>
        <dbReference type="SAM" id="MobiDB-lite"/>
    </source>
</evidence>
<evidence type="ECO:0000256" key="2">
    <source>
        <dbReference type="ARBA" id="ARBA00022771"/>
    </source>
</evidence>
<dbReference type="GO" id="GO:0008270">
    <property type="term" value="F:zinc ion binding"/>
    <property type="evidence" value="ECO:0007669"/>
    <property type="project" value="UniProtKB-KW"/>
</dbReference>
<dbReference type="PANTHER" id="PTHR13793:SF164">
    <property type="entry name" value="ALHAMBRA, ISOFORM P"/>
    <property type="match status" value="1"/>
</dbReference>
<dbReference type="SUPFAM" id="SSF57903">
    <property type="entry name" value="FYVE/PHD zinc finger"/>
    <property type="match status" value="1"/>
</dbReference>
<dbReference type="Gene3D" id="3.30.40.10">
    <property type="entry name" value="Zinc/RING finger domain, C3HC4 (zinc finger)"/>
    <property type="match status" value="2"/>
</dbReference>
<sequence>MNQLPNQTTFEAQNLAEVANQEPAAPQAALDNQHQTEYHYQDTPTMQTNYQQEQIQQNESYIQPQDPAQTLLNQAKFQRMEAPQPEVAQQYLGEVDYQNMGMNQQISQIESLQQQTPQMEVSQQQVSYLPESDQTGPSPQLAGQNQYDQNANLGYYYANNQAMTEQPSLEQNGAAEIALQNYRQTIQQETGVESHLNALNLNDRKKQVSALEIARKTTPCVLRPRDRSPQQPIVRRKQKEVNRPPMTVDQVFIKENMCDHQIVCDICKCESYEEGDEIVICETCNVAVHQSCYGREINDSVPMDDWHCERCKYIKEKKNGDFSHAVCKLCNKNKGCMIRVSLFWYHIQCVNWTSEIYFEDSVKKDKLEGSLAKDECTQVAKDTCVYCKIPDCYCIKCDILGCNEKFCVRCASERGIIKPDDQMDCQKHPELEDVVYIFCERHLTEGINLVQSKAFEKLRLDPVKIEKETQKILQKEKRNANRRKKVRGRNNANKSNSGTLGSRSRSQLVDRHSSNRVDELESQYDFLKNQYAQLSSLLLQTMINQNVSSKELITLTNRGFNNQSGGTSRSRRKSKRSNACKTPSRRNALNKNTRKKKVEMKSKVLPRRTRNSNNRIMYRDVNSAVGPPQSLNEIEKVMNQFNSSMSLNEQKKQKKRSTKAASKKSKPKPPNSSNSFGKSTRFRVSQDVMEYFCFKDEILTSHELQTQILEYFQRIGLYDSESKCVKAFLCGKARKIYNRDIVAEDKIVIDLIKMKHIMIVSPGSQGANQMINPAPVMQPATRASQRVVNQSITQDTKHEDIGPGAQGSLGSNKLALQGLMKLVQQNPQILAQLPQLS</sequence>
<evidence type="ECO:0000313" key="7">
    <source>
        <dbReference type="EMBL" id="CAI2385642.1"/>
    </source>
</evidence>
<feature type="compositionally biased region" description="Basic residues" evidence="5">
    <location>
        <begin position="592"/>
        <end position="610"/>
    </location>
</feature>
<dbReference type="InterPro" id="IPR050701">
    <property type="entry name" value="Histone_Mod_Regulator"/>
</dbReference>
<keyword evidence="3" id="KW-0862">Zinc</keyword>
<accession>A0AAD2D975</accession>
<feature type="region of interest" description="Disordered" evidence="5">
    <location>
        <begin position="644"/>
        <end position="679"/>
    </location>
</feature>